<name>A0A3N4I4F9_ASCIM</name>
<evidence type="ECO:0000256" key="6">
    <source>
        <dbReference type="SAM" id="MobiDB-lite"/>
    </source>
</evidence>
<proteinExistence type="predicted"/>
<keyword evidence="4" id="KW-0804">Transcription</keyword>
<feature type="region of interest" description="Disordered" evidence="6">
    <location>
        <begin position="208"/>
        <end position="277"/>
    </location>
</feature>
<sequence length="435" mass="48174">MSATPSPVLSPAHLGGETQFPMPSTGAPLSKRDKRRNALALNLATISDGFDKDRDKHYRNQLAALQQDLHAIASLDASGMSNTLLDDTAEGIERMLTEAIAGFMHVQNPEHPIGTFFSKFVEEVNQHIEERDLSLALLHKRHEDRLADLSHQHHRNLYHARIEHLHLATTVKNRLISRLTATKKKLATDKEHIEFTDSNLNLPVSQLNQQPYMSPSRDVGANGNDNYSSGVGAGSSRRRQLRHRKNGDDILNPDFTPNKRKRRTAHPGSPMLYSRYNKYDDDDDLDCLDSPGDSQTPLPKPQHYQIDQLFNKQELSFASSLAAIASVRFQTPQNYTKHLLPLTYENAEKELSNAQNVVGTRSNHLNLPSAGTTKNQTSPGPAPLRPDDSIEDLEMIRRAVGDSTGRRGGGWGGGGMKRTASGAGFGGGEGHKKRR</sequence>
<feature type="compositionally biased region" description="Polar residues" evidence="6">
    <location>
        <begin position="361"/>
        <end position="379"/>
    </location>
</feature>
<reference evidence="7 8" key="1">
    <citation type="journal article" date="2018" name="Nat. Ecol. Evol.">
        <title>Pezizomycetes genomes reveal the molecular basis of ectomycorrhizal truffle lifestyle.</title>
        <authorList>
            <person name="Murat C."/>
            <person name="Payen T."/>
            <person name="Noel B."/>
            <person name="Kuo A."/>
            <person name="Morin E."/>
            <person name="Chen J."/>
            <person name="Kohler A."/>
            <person name="Krizsan K."/>
            <person name="Balestrini R."/>
            <person name="Da Silva C."/>
            <person name="Montanini B."/>
            <person name="Hainaut M."/>
            <person name="Levati E."/>
            <person name="Barry K.W."/>
            <person name="Belfiori B."/>
            <person name="Cichocki N."/>
            <person name="Clum A."/>
            <person name="Dockter R.B."/>
            <person name="Fauchery L."/>
            <person name="Guy J."/>
            <person name="Iotti M."/>
            <person name="Le Tacon F."/>
            <person name="Lindquist E.A."/>
            <person name="Lipzen A."/>
            <person name="Malagnac F."/>
            <person name="Mello A."/>
            <person name="Molinier V."/>
            <person name="Miyauchi S."/>
            <person name="Poulain J."/>
            <person name="Riccioni C."/>
            <person name="Rubini A."/>
            <person name="Sitrit Y."/>
            <person name="Splivallo R."/>
            <person name="Traeger S."/>
            <person name="Wang M."/>
            <person name="Zifcakova L."/>
            <person name="Wipf D."/>
            <person name="Zambonelli A."/>
            <person name="Paolocci F."/>
            <person name="Nowrousian M."/>
            <person name="Ottonello S."/>
            <person name="Baldrian P."/>
            <person name="Spatafora J.W."/>
            <person name="Henrissat B."/>
            <person name="Nagy L.G."/>
            <person name="Aury J.M."/>
            <person name="Wincker P."/>
            <person name="Grigoriev I.V."/>
            <person name="Bonfante P."/>
            <person name="Martin F.M."/>
        </authorList>
    </citation>
    <scope>NUCLEOTIDE SEQUENCE [LARGE SCALE GENOMIC DNA]</scope>
    <source>
        <strain evidence="7 8">RN42</strain>
    </source>
</reference>
<evidence type="ECO:0000256" key="2">
    <source>
        <dbReference type="ARBA" id="ARBA00022491"/>
    </source>
</evidence>
<feature type="region of interest" description="Disordered" evidence="6">
    <location>
        <begin position="361"/>
        <end position="435"/>
    </location>
</feature>
<dbReference type="InterPro" id="IPR013907">
    <property type="entry name" value="Sds3"/>
</dbReference>
<dbReference type="AlphaFoldDB" id="A0A3N4I4F9"/>
<comment type="subcellular location">
    <subcellularLocation>
        <location evidence="1">Nucleus</location>
    </subcellularLocation>
</comment>
<organism evidence="7 8">
    <name type="scientific">Ascobolus immersus RN42</name>
    <dbReference type="NCBI Taxonomy" id="1160509"/>
    <lineage>
        <taxon>Eukaryota</taxon>
        <taxon>Fungi</taxon>
        <taxon>Dikarya</taxon>
        <taxon>Ascomycota</taxon>
        <taxon>Pezizomycotina</taxon>
        <taxon>Pezizomycetes</taxon>
        <taxon>Pezizales</taxon>
        <taxon>Ascobolaceae</taxon>
        <taxon>Ascobolus</taxon>
    </lineage>
</organism>
<accession>A0A3N4I4F9</accession>
<keyword evidence="2" id="KW-0678">Repressor</keyword>
<feature type="compositionally biased region" description="Gly residues" evidence="6">
    <location>
        <begin position="406"/>
        <end position="416"/>
    </location>
</feature>
<gene>
    <name evidence="7" type="ORF">BJ508DRAFT_416148</name>
</gene>
<evidence type="ECO:0000256" key="4">
    <source>
        <dbReference type="ARBA" id="ARBA00023163"/>
    </source>
</evidence>
<keyword evidence="5" id="KW-0539">Nucleus</keyword>
<evidence type="ECO:0000313" key="8">
    <source>
        <dbReference type="Proteomes" id="UP000275078"/>
    </source>
</evidence>
<feature type="compositionally biased region" description="Basic residues" evidence="6">
    <location>
        <begin position="236"/>
        <end position="245"/>
    </location>
</feature>
<evidence type="ECO:0000256" key="3">
    <source>
        <dbReference type="ARBA" id="ARBA00023015"/>
    </source>
</evidence>
<keyword evidence="8" id="KW-1185">Reference proteome</keyword>
<evidence type="ECO:0000256" key="1">
    <source>
        <dbReference type="ARBA" id="ARBA00004123"/>
    </source>
</evidence>
<dbReference type="PANTHER" id="PTHR21964">
    <property type="entry name" value="BREAST CANCER METASTASIS-SUPPRESSOR 1"/>
    <property type="match status" value="1"/>
</dbReference>
<feature type="region of interest" description="Disordered" evidence="6">
    <location>
        <begin position="1"/>
        <end position="32"/>
    </location>
</feature>
<dbReference type="STRING" id="1160509.A0A3N4I4F9"/>
<dbReference type="OrthoDB" id="70376at2759"/>
<dbReference type="Pfam" id="PF08598">
    <property type="entry name" value="Sds3"/>
    <property type="match status" value="1"/>
</dbReference>
<dbReference type="EMBL" id="ML119703">
    <property type="protein sequence ID" value="RPA79051.1"/>
    <property type="molecule type" value="Genomic_DNA"/>
</dbReference>
<keyword evidence="3" id="KW-0805">Transcription regulation</keyword>
<dbReference type="GO" id="GO:0010468">
    <property type="term" value="P:regulation of gene expression"/>
    <property type="evidence" value="ECO:0007669"/>
    <property type="project" value="UniProtKB-ARBA"/>
</dbReference>
<dbReference type="SMART" id="SM01401">
    <property type="entry name" value="Sds3"/>
    <property type="match status" value="1"/>
</dbReference>
<protein>
    <submittedName>
        <fullName evidence="7">Uncharacterized protein</fullName>
    </submittedName>
</protein>
<dbReference type="Proteomes" id="UP000275078">
    <property type="component" value="Unassembled WGS sequence"/>
</dbReference>
<evidence type="ECO:0000256" key="5">
    <source>
        <dbReference type="ARBA" id="ARBA00023242"/>
    </source>
</evidence>
<evidence type="ECO:0000313" key="7">
    <source>
        <dbReference type="EMBL" id="RPA79051.1"/>
    </source>
</evidence>
<dbReference type="GO" id="GO:0005654">
    <property type="term" value="C:nucleoplasm"/>
    <property type="evidence" value="ECO:0007669"/>
    <property type="project" value="UniProtKB-ARBA"/>
</dbReference>